<dbReference type="AlphaFoldDB" id="A0A9P4XZY0"/>
<reference evidence="1" key="1">
    <citation type="journal article" date="2020" name="Phytopathology">
        <title>Genome sequence of the chestnut blight fungus Cryphonectria parasitica EP155: A fundamental resource for an archetypical invasive plant pathogen.</title>
        <authorList>
            <person name="Crouch J.A."/>
            <person name="Dawe A."/>
            <person name="Aerts A."/>
            <person name="Barry K."/>
            <person name="Churchill A.C.L."/>
            <person name="Grimwood J."/>
            <person name="Hillman B."/>
            <person name="Milgroom M.G."/>
            <person name="Pangilinan J."/>
            <person name="Smith M."/>
            <person name="Salamov A."/>
            <person name="Schmutz J."/>
            <person name="Yadav J."/>
            <person name="Grigoriev I.V."/>
            <person name="Nuss D."/>
        </authorList>
    </citation>
    <scope>NUCLEOTIDE SEQUENCE</scope>
    <source>
        <strain evidence="1">EP155</strain>
    </source>
</reference>
<dbReference type="Proteomes" id="UP000803844">
    <property type="component" value="Unassembled WGS sequence"/>
</dbReference>
<dbReference type="GeneID" id="63837871"/>
<protein>
    <submittedName>
        <fullName evidence="1">Uncharacterized protein</fullName>
    </submittedName>
</protein>
<sequence>MATNFCCFKSQNHSSSIHSSSPPRTSQTTSIMRYFKNLIVMAMVAFAEWGAGHPTVHTNLTVVDSTHSADPRVTPMDDEVARHQALGQRHPDWNIKLIDAIEMFGGWPEANKFCHRKWNGWAGIHLESTTLKEYCKTKRVMMDWLDKHLIRICVLKQVQKTHEPNVAPRMKKWLLEPLFPGGRVYKCNPMLESGIVAEDETFAGITIGRPAPLPIPCSKFPYVEAKVLTPGVDEVDDAVGVAAGAGAGDNQASVRT</sequence>
<evidence type="ECO:0000313" key="2">
    <source>
        <dbReference type="Proteomes" id="UP000803844"/>
    </source>
</evidence>
<evidence type="ECO:0000313" key="1">
    <source>
        <dbReference type="EMBL" id="KAF3764011.1"/>
    </source>
</evidence>
<proteinExistence type="predicted"/>
<accession>A0A9P4XZY0</accession>
<dbReference type="EMBL" id="MU032349">
    <property type="protein sequence ID" value="KAF3764011.1"/>
    <property type="molecule type" value="Genomic_DNA"/>
</dbReference>
<gene>
    <name evidence="1" type="ORF">M406DRAFT_332448</name>
</gene>
<keyword evidence="2" id="KW-1185">Reference proteome</keyword>
<organism evidence="1 2">
    <name type="scientific">Cryphonectria parasitica (strain ATCC 38755 / EP155)</name>
    <dbReference type="NCBI Taxonomy" id="660469"/>
    <lineage>
        <taxon>Eukaryota</taxon>
        <taxon>Fungi</taxon>
        <taxon>Dikarya</taxon>
        <taxon>Ascomycota</taxon>
        <taxon>Pezizomycotina</taxon>
        <taxon>Sordariomycetes</taxon>
        <taxon>Sordariomycetidae</taxon>
        <taxon>Diaporthales</taxon>
        <taxon>Cryphonectriaceae</taxon>
        <taxon>Cryphonectria-Endothia species complex</taxon>
        <taxon>Cryphonectria</taxon>
    </lineage>
</organism>
<dbReference type="RefSeq" id="XP_040774972.1">
    <property type="nucleotide sequence ID" value="XM_040920742.1"/>
</dbReference>
<name>A0A9P4XZY0_CRYP1</name>
<comment type="caution">
    <text evidence="1">The sequence shown here is derived from an EMBL/GenBank/DDBJ whole genome shotgun (WGS) entry which is preliminary data.</text>
</comment>